<accession>Q3SKW0</accession>
<proteinExistence type="predicted"/>
<dbReference type="SMART" id="SM00900">
    <property type="entry name" value="FMN_bind"/>
    <property type="match status" value="1"/>
</dbReference>
<dbReference type="GO" id="GO:0009055">
    <property type="term" value="F:electron transfer activity"/>
    <property type="evidence" value="ECO:0007669"/>
    <property type="project" value="InterPro"/>
</dbReference>
<organism evidence="8 9">
    <name type="scientific">Thiobacillus denitrificans (strain ATCC 25259 / T1)</name>
    <dbReference type="NCBI Taxonomy" id="292415"/>
    <lineage>
        <taxon>Bacteria</taxon>
        <taxon>Pseudomonadati</taxon>
        <taxon>Pseudomonadota</taxon>
        <taxon>Betaproteobacteria</taxon>
        <taxon>Nitrosomonadales</taxon>
        <taxon>Thiobacillaceae</taxon>
        <taxon>Thiobacillus</taxon>
    </lineage>
</organism>
<sequence length="181" mass="20146">MSIRPDWLIVPAVCAPLLAAAPAFAVQYMTAEAAQKLMFPEASAFTAQPVKLDEAQKRAVEKVARVRMRYPEQPVWQAVADGKPVGWFVLDEVYGKHEFITYAVALDLSGAVRGVEILDYRETHGREVRNPKWRAQFTGKKHGAPLRLDDDIQNISGATLSCKHISEGVRRVLAIHEVALK</sequence>
<protein>
    <submittedName>
        <fullName evidence="8">Putative signal peptide protein</fullName>
    </submittedName>
</protein>
<dbReference type="STRING" id="292415.Tbd_0709"/>
<name>Q3SKW0_THIDA</name>
<evidence type="ECO:0000256" key="1">
    <source>
        <dbReference type="ARBA" id="ARBA00022448"/>
    </source>
</evidence>
<dbReference type="PANTHER" id="PTHR36118:SF1">
    <property type="entry name" value="ION-TRANSLOCATING OXIDOREDUCTASE COMPLEX SUBUNIT G"/>
    <property type="match status" value="1"/>
</dbReference>
<evidence type="ECO:0000313" key="8">
    <source>
        <dbReference type="EMBL" id="AAZ96662.1"/>
    </source>
</evidence>
<dbReference type="Proteomes" id="UP000008291">
    <property type="component" value="Chromosome"/>
</dbReference>
<gene>
    <name evidence="8" type="ordered locus">Tbd_0709</name>
</gene>
<dbReference type="GO" id="GO:0010181">
    <property type="term" value="F:FMN binding"/>
    <property type="evidence" value="ECO:0007669"/>
    <property type="project" value="InterPro"/>
</dbReference>
<feature type="signal peptide" evidence="6">
    <location>
        <begin position="1"/>
        <end position="25"/>
    </location>
</feature>
<dbReference type="HOGENOM" id="CLU_124283_1_0_4"/>
<keyword evidence="1" id="KW-0813">Transport</keyword>
<dbReference type="InterPro" id="IPR007329">
    <property type="entry name" value="FMN-bd"/>
</dbReference>
<feature type="domain" description="FMN-binding" evidence="7">
    <location>
        <begin position="95"/>
        <end position="176"/>
    </location>
</feature>
<dbReference type="GO" id="GO:0005886">
    <property type="term" value="C:plasma membrane"/>
    <property type="evidence" value="ECO:0007669"/>
    <property type="project" value="InterPro"/>
</dbReference>
<dbReference type="eggNOG" id="COG4659">
    <property type="taxonomic scope" value="Bacteria"/>
</dbReference>
<evidence type="ECO:0000256" key="4">
    <source>
        <dbReference type="ARBA" id="ARBA00022643"/>
    </source>
</evidence>
<keyword evidence="5" id="KW-0249">Electron transport</keyword>
<evidence type="ECO:0000256" key="2">
    <source>
        <dbReference type="ARBA" id="ARBA00022553"/>
    </source>
</evidence>
<dbReference type="AlphaFoldDB" id="Q3SKW0"/>
<feature type="chain" id="PRO_5004228918" evidence="6">
    <location>
        <begin position="26"/>
        <end position="181"/>
    </location>
</feature>
<evidence type="ECO:0000259" key="7">
    <source>
        <dbReference type="SMART" id="SM00900"/>
    </source>
</evidence>
<keyword evidence="4" id="KW-0288">FMN</keyword>
<dbReference type="OrthoDB" id="9778782at2"/>
<dbReference type="GO" id="GO:0022900">
    <property type="term" value="P:electron transport chain"/>
    <property type="evidence" value="ECO:0007669"/>
    <property type="project" value="InterPro"/>
</dbReference>
<keyword evidence="6" id="KW-0732">Signal</keyword>
<dbReference type="KEGG" id="tbd:Tbd_0709"/>
<dbReference type="PANTHER" id="PTHR36118">
    <property type="entry name" value="ION-TRANSLOCATING OXIDOREDUCTASE COMPLEX SUBUNIT G"/>
    <property type="match status" value="1"/>
</dbReference>
<dbReference type="EMBL" id="CP000116">
    <property type="protein sequence ID" value="AAZ96662.1"/>
    <property type="molecule type" value="Genomic_DNA"/>
</dbReference>
<dbReference type="RefSeq" id="WP_011311221.1">
    <property type="nucleotide sequence ID" value="NC_007404.1"/>
</dbReference>
<dbReference type="DNASU" id="3672680"/>
<keyword evidence="2" id="KW-0597">Phosphoprotein</keyword>
<evidence type="ECO:0000256" key="6">
    <source>
        <dbReference type="SAM" id="SignalP"/>
    </source>
</evidence>
<dbReference type="InterPro" id="IPR010209">
    <property type="entry name" value="Ion_transpt_RnfG/RsxG"/>
</dbReference>
<evidence type="ECO:0000256" key="3">
    <source>
        <dbReference type="ARBA" id="ARBA00022630"/>
    </source>
</evidence>
<evidence type="ECO:0000256" key="5">
    <source>
        <dbReference type="ARBA" id="ARBA00022982"/>
    </source>
</evidence>
<keyword evidence="9" id="KW-1185">Reference proteome</keyword>
<dbReference type="Pfam" id="PF04205">
    <property type="entry name" value="FMN_bind"/>
    <property type="match status" value="1"/>
</dbReference>
<keyword evidence="3" id="KW-0285">Flavoprotein</keyword>
<evidence type="ECO:0000313" key="9">
    <source>
        <dbReference type="Proteomes" id="UP000008291"/>
    </source>
</evidence>
<reference evidence="8 9" key="1">
    <citation type="journal article" date="2006" name="J. Bacteriol.">
        <title>The genome sequence of the obligately chemolithoautotrophic, facultatively anaerobic bacterium Thiobacillus denitrificans.</title>
        <authorList>
            <person name="Beller H.R."/>
            <person name="Chain P.S."/>
            <person name="Letain T.E."/>
            <person name="Chakicherla A."/>
            <person name="Larimer F.W."/>
            <person name="Richardson P.M."/>
            <person name="Coleman M.A."/>
            <person name="Wood A.P."/>
            <person name="Kelly D.P."/>
        </authorList>
    </citation>
    <scope>NUCLEOTIDE SEQUENCE [LARGE SCALE GENOMIC DNA]</scope>
    <source>
        <strain evidence="8 9">ATCC 25259</strain>
    </source>
</reference>